<dbReference type="CDD" id="cd19067">
    <property type="entry name" value="PfuEndoQ-like"/>
    <property type="match status" value="1"/>
</dbReference>
<dbReference type="AlphaFoldDB" id="A0A0G1QA52"/>
<evidence type="ECO:0000313" key="2">
    <source>
        <dbReference type="Proteomes" id="UP000034795"/>
    </source>
</evidence>
<accession>A0A0G1QA52</accession>
<evidence type="ECO:0000313" key="1">
    <source>
        <dbReference type="EMBL" id="KKU41667.1"/>
    </source>
</evidence>
<dbReference type="Gene3D" id="3.20.20.140">
    <property type="entry name" value="Metal-dependent hydrolases"/>
    <property type="match status" value="1"/>
</dbReference>
<dbReference type="EMBL" id="LCMS01000002">
    <property type="protein sequence ID" value="KKU41667.1"/>
    <property type="molecule type" value="Genomic_DNA"/>
</dbReference>
<comment type="caution">
    <text evidence="1">The sequence shown here is derived from an EMBL/GenBank/DDBJ whole genome shotgun (WGS) entry which is preliminary data.</text>
</comment>
<dbReference type="PANTHER" id="PTHR40084">
    <property type="entry name" value="PHOSPHOHYDROLASE, PHP FAMILY"/>
    <property type="match status" value="1"/>
</dbReference>
<dbReference type="InterPro" id="IPR016195">
    <property type="entry name" value="Pol/histidinol_Pase-like"/>
</dbReference>
<sequence length="418" mass="47758">MRLIVDWHIHSKYSRACSKDLELPTIAKWCERKGIQIVTTGDWTHPKWFEEISRLLEETGQGIYELRNRSSSTRFMLTQEVSQIYKQGEKTRRVHNLIFSPSLETCKKVNIMLTDHGCNLKSDGRPILGINSEELYKRLKEIDDRILVVPAHAWTPWFSVFGSKSGFDSLEECFGSMTPYIYAIETGLSSDPTMNRRLSALDHVTIISNSDAHSCHKLGREANVFDLSKEEVSYNTFTEILKTGDAKRFLYTIEFHPEEGKYYADGCADCQFSCSPQESKRLKFRCPSCKKLMTLGVGHRVEALADRPDKFPRGIPHKYIVPLEEVLAESFGVSSPTSKKVQEEYNHLTTCVADEFTLLLDTPLEQIAAQTKYPDVVEAIRRMRADEMYIKPGYDGIFGVVKIFGPDEKRTPKQSTLL</sequence>
<organism evidence="1 2">
    <name type="scientific">Candidatus Uhrbacteria bacterium GW2011_GWE2_46_68</name>
    <dbReference type="NCBI Taxonomy" id="1618994"/>
    <lineage>
        <taxon>Bacteria</taxon>
        <taxon>Candidatus Uhriibacteriota</taxon>
    </lineage>
</organism>
<reference evidence="1 2" key="1">
    <citation type="journal article" date="2015" name="Nature">
        <title>rRNA introns, odd ribosomes, and small enigmatic genomes across a large radiation of phyla.</title>
        <authorList>
            <person name="Brown C.T."/>
            <person name="Hug L.A."/>
            <person name="Thomas B.C."/>
            <person name="Sharon I."/>
            <person name="Castelle C.J."/>
            <person name="Singh A."/>
            <person name="Wilkins M.J."/>
            <person name="Williams K.H."/>
            <person name="Banfield J.F."/>
        </authorList>
    </citation>
    <scope>NUCLEOTIDE SEQUENCE [LARGE SCALE GENOMIC DNA]</scope>
</reference>
<protein>
    <submittedName>
        <fullName evidence="1">PHP domain protein</fullName>
    </submittedName>
</protein>
<name>A0A0G1QA52_9BACT</name>
<gene>
    <name evidence="1" type="ORF">UX57_C0002G0037</name>
</gene>
<dbReference type="PATRIC" id="fig|1618994.3.peg.121"/>
<dbReference type="SUPFAM" id="SSF89550">
    <property type="entry name" value="PHP domain-like"/>
    <property type="match status" value="1"/>
</dbReference>
<dbReference type="PANTHER" id="PTHR40084:SF1">
    <property type="entry name" value="PHOSPHOTRANSFERASE"/>
    <property type="match status" value="1"/>
</dbReference>
<dbReference type="STRING" id="1618994.UX57_C0002G0037"/>
<proteinExistence type="predicted"/>
<dbReference type="Proteomes" id="UP000034795">
    <property type="component" value="Unassembled WGS sequence"/>
</dbReference>